<dbReference type="AlphaFoldDB" id="A0A9D1ZQA2"/>
<dbReference type="Gene3D" id="3.30.1240.10">
    <property type="match status" value="1"/>
</dbReference>
<dbReference type="InterPro" id="IPR000150">
    <property type="entry name" value="Cof"/>
</dbReference>
<evidence type="ECO:0000313" key="1">
    <source>
        <dbReference type="EMBL" id="HIY93700.1"/>
    </source>
</evidence>
<accession>A0A9D1ZQA2</accession>
<dbReference type="SFLD" id="SFLDG01140">
    <property type="entry name" value="C2.B:_Phosphomannomutase_and_P"/>
    <property type="match status" value="1"/>
</dbReference>
<dbReference type="Gene3D" id="3.40.50.1000">
    <property type="entry name" value="HAD superfamily/HAD-like"/>
    <property type="match status" value="1"/>
</dbReference>
<dbReference type="GO" id="GO:0016791">
    <property type="term" value="F:phosphatase activity"/>
    <property type="evidence" value="ECO:0007669"/>
    <property type="project" value="UniProtKB-ARBA"/>
</dbReference>
<keyword evidence="1" id="KW-0378">Hydrolase</keyword>
<dbReference type="SUPFAM" id="SSF56784">
    <property type="entry name" value="HAD-like"/>
    <property type="match status" value="1"/>
</dbReference>
<dbReference type="GO" id="GO:0000287">
    <property type="term" value="F:magnesium ion binding"/>
    <property type="evidence" value="ECO:0007669"/>
    <property type="project" value="TreeGrafter"/>
</dbReference>
<evidence type="ECO:0000313" key="2">
    <source>
        <dbReference type="Proteomes" id="UP000824013"/>
    </source>
</evidence>
<reference evidence="1" key="1">
    <citation type="journal article" date="2021" name="PeerJ">
        <title>Extensive microbial diversity within the chicken gut microbiome revealed by metagenomics and culture.</title>
        <authorList>
            <person name="Gilroy R."/>
            <person name="Ravi A."/>
            <person name="Getino M."/>
            <person name="Pursley I."/>
            <person name="Horton D.L."/>
            <person name="Alikhan N.F."/>
            <person name="Baker D."/>
            <person name="Gharbi K."/>
            <person name="Hall N."/>
            <person name="Watson M."/>
            <person name="Adriaenssens E.M."/>
            <person name="Foster-Nyarko E."/>
            <person name="Jarju S."/>
            <person name="Secka A."/>
            <person name="Antonio M."/>
            <person name="Oren A."/>
            <person name="Chaudhuri R.R."/>
            <person name="La Ragione R."/>
            <person name="Hildebrand F."/>
            <person name="Pallen M.J."/>
        </authorList>
    </citation>
    <scope>NUCLEOTIDE SEQUENCE</scope>
    <source>
        <strain evidence="1">3204</strain>
    </source>
</reference>
<proteinExistence type="predicted"/>
<dbReference type="PROSITE" id="PS01228">
    <property type="entry name" value="COF_1"/>
    <property type="match status" value="1"/>
</dbReference>
<reference evidence="1" key="2">
    <citation type="submission" date="2021-04" db="EMBL/GenBank/DDBJ databases">
        <authorList>
            <person name="Gilroy R."/>
        </authorList>
    </citation>
    <scope>NUCLEOTIDE SEQUENCE</scope>
    <source>
        <strain evidence="1">3204</strain>
    </source>
</reference>
<dbReference type="PANTHER" id="PTHR10000:SF8">
    <property type="entry name" value="HAD SUPERFAMILY HYDROLASE-LIKE, TYPE 3"/>
    <property type="match status" value="1"/>
</dbReference>
<dbReference type="GO" id="GO:0005829">
    <property type="term" value="C:cytosol"/>
    <property type="evidence" value="ECO:0007669"/>
    <property type="project" value="TreeGrafter"/>
</dbReference>
<protein>
    <submittedName>
        <fullName evidence="1">Cof-type HAD-IIB family hydrolase</fullName>
    </submittedName>
</protein>
<comment type="caution">
    <text evidence="1">The sequence shown here is derived from an EMBL/GenBank/DDBJ whole genome shotgun (WGS) entry which is preliminary data.</text>
</comment>
<sequence>MDYKLIALDMDGTLLNDKKEITDKNKEAISKATAQGVKIVLSSGRSYDGIAYAYKELGISGSDEYMINCGGNLIESLDKEIIYEKVLDNSVCEKVARELNENKLNYILIDEEGNSYDSYQEWMEQHMLNNELGIVKFMVHTHKRKLLEAAKLLHQKFDQEFFVVVTSKQDIEIFPKEVNKGKALKKLAKYLKIKADEILVIGDWDNDVPMIKFAGLGIAMGNSPEHVKKASDEITADNNHSGVGQAIEKYVLKEGEALDEL</sequence>
<dbReference type="CDD" id="cd07516">
    <property type="entry name" value="HAD_Pase"/>
    <property type="match status" value="1"/>
</dbReference>
<dbReference type="EMBL" id="DXCM01000090">
    <property type="protein sequence ID" value="HIY93700.1"/>
    <property type="molecule type" value="Genomic_DNA"/>
</dbReference>
<dbReference type="InterPro" id="IPR006379">
    <property type="entry name" value="HAD-SF_hydro_IIB"/>
</dbReference>
<dbReference type="InterPro" id="IPR023214">
    <property type="entry name" value="HAD_sf"/>
</dbReference>
<dbReference type="Proteomes" id="UP000824013">
    <property type="component" value="Unassembled WGS sequence"/>
</dbReference>
<dbReference type="InterPro" id="IPR036412">
    <property type="entry name" value="HAD-like_sf"/>
</dbReference>
<dbReference type="SFLD" id="SFLDS00003">
    <property type="entry name" value="Haloacid_Dehalogenase"/>
    <property type="match status" value="1"/>
</dbReference>
<name>A0A9D1ZQA2_9LACO</name>
<dbReference type="NCBIfam" id="TIGR01484">
    <property type="entry name" value="HAD-SF-IIB"/>
    <property type="match status" value="1"/>
</dbReference>
<organism evidence="1 2">
    <name type="scientific">Candidatus Companilactobacillus pullicola</name>
    <dbReference type="NCBI Taxonomy" id="2838523"/>
    <lineage>
        <taxon>Bacteria</taxon>
        <taxon>Bacillati</taxon>
        <taxon>Bacillota</taxon>
        <taxon>Bacilli</taxon>
        <taxon>Lactobacillales</taxon>
        <taxon>Lactobacillaceae</taxon>
        <taxon>Companilactobacillus</taxon>
    </lineage>
</organism>
<dbReference type="PANTHER" id="PTHR10000">
    <property type="entry name" value="PHOSPHOSERINE PHOSPHATASE"/>
    <property type="match status" value="1"/>
</dbReference>
<gene>
    <name evidence="1" type="ORF">H9820_12270</name>
</gene>
<dbReference type="SFLD" id="SFLDG01144">
    <property type="entry name" value="C2.B.4:_PGP_Like"/>
    <property type="match status" value="1"/>
</dbReference>
<dbReference type="NCBIfam" id="TIGR00099">
    <property type="entry name" value="Cof-subfamily"/>
    <property type="match status" value="1"/>
</dbReference>
<dbReference type="Pfam" id="PF08282">
    <property type="entry name" value="Hydrolase_3"/>
    <property type="match status" value="1"/>
</dbReference>